<keyword evidence="2" id="KW-1185">Reference proteome</keyword>
<sequence length="155" mass="18005">MKRHLTLLFIAISTIIYAQDSLELEEVNYAGKTIQLKENCKKNSETEVRCNGSSTQWRYLENEMEGMGKIITEQLLSQYQSDPNFIDKTEIKMNSFGSELTGYKFQFLREDKSIYFIALTGKVKETAIIMYFGAMHDIKETSDLNQFQRQILSVE</sequence>
<evidence type="ECO:0008006" key="3">
    <source>
        <dbReference type="Google" id="ProtNLM"/>
    </source>
</evidence>
<accession>A0A5B7X862</accession>
<dbReference type="EMBL" id="CP040812">
    <property type="protein sequence ID" value="QCY70843.1"/>
    <property type="molecule type" value="Genomic_DNA"/>
</dbReference>
<organism evidence="1 2">
    <name type="scientific">Antarcticibacterium flavum</name>
    <dbReference type="NCBI Taxonomy" id="2058175"/>
    <lineage>
        <taxon>Bacteria</taxon>
        <taxon>Pseudomonadati</taxon>
        <taxon>Bacteroidota</taxon>
        <taxon>Flavobacteriia</taxon>
        <taxon>Flavobacteriales</taxon>
        <taxon>Flavobacteriaceae</taxon>
        <taxon>Antarcticibacterium</taxon>
    </lineage>
</organism>
<dbReference type="RefSeq" id="WP_139067401.1">
    <property type="nucleotide sequence ID" value="NZ_CP040812.1"/>
</dbReference>
<protein>
    <recommendedName>
        <fullName evidence="3">DUF1795 domain-containing protein</fullName>
    </recommendedName>
</protein>
<dbReference type="AlphaFoldDB" id="A0A5B7X862"/>
<dbReference type="OrthoDB" id="710855at2"/>
<proteinExistence type="predicted"/>
<dbReference type="KEGG" id="afla:FHG64_16385"/>
<name>A0A5B7X862_9FLAO</name>
<evidence type="ECO:0000313" key="1">
    <source>
        <dbReference type="EMBL" id="QCY70843.1"/>
    </source>
</evidence>
<gene>
    <name evidence="1" type="ORF">FHG64_16385</name>
</gene>
<dbReference type="Proteomes" id="UP000309016">
    <property type="component" value="Chromosome"/>
</dbReference>
<evidence type="ECO:0000313" key="2">
    <source>
        <dbReference type="Proteomes" id="UP000309016"/>
    </source>
</evidence>
<reference evidence="1 2" key="1">
    <citation type="submission" date="2019-06" db="EMBL/GenBank/DDBJ databases">
        <title>Complete genome sequence of Antarcticibacterium flavum KCTC 52984T from an Antarctic marine sediment.</title>
        <authorList>
            <person name="Lee Y.M."/>
            <person name="Shin S.C."/>
        </authorList>
    </citation>
    <scope>NUCLEOTIDE SEQUENCE [LARGE SCALE GENOMIC DNA]</scope>
    <source>
        <strain evidence="1 2">KCTC 52984</strain>
    </source>
</reference>